<dbReference type="UniPathway" id="UPA00908">
    <property type="reaction ID" value="UER00884"/>
</dbReference>
<dbReference type="CDD" id="cd04876">
    <property type="entry name" value="ACT_RelA-SpoT"/>
    <property type="match status" value="1"/>
</dbReference>
<dbReference type="PROSITE" id="PS51671">
    <property type="entry name" value="ACT"/>
    <property type="match status" value="1"/>
</dbReference>
<comment type="similarity">
    <text evidence="5">Belongs to the relA/spoT family.</text>
</comment>
<dbReference type="InterPro" id="IPR045865">
    <property type="entry name" value="ACT-like_dom_sf"/>
</dbReference>
<dbReference type="InterPro" id="IPR006674">
    <property type="entry name" value="HD_domain"/>
</dbReference>
<dbReference type="InterPro" id="IPR012676">
    <property type="entry name" value="TGS-like"/>
</dbReference>
<dbReference type="SUPFAM" id="SSF55021">
    <property type="entry name" value="ACT-like"/>
    <property type="match status" value="1"/>
</dbReference>
<dbReference type="GO" id="GO:0015970">
    <property type="term" value="P:guanosine tetraphosphate biosynthetic process"/>
    <property type="evidence" value="ECO:0007669"/>
    <property type="project" value="UniProtKB-UniPathway"/>
</dbReference>
<dbReference type="Gene3D" id="3.30.460.10">
    <property type="entry name" value="Beta Polymerase, domain 2"/>
    <property type="match status" value="1"/>
</dbReference>
<keyword evidence="3" id="KW-0547">Nucleotide-binding</keyword>
<dbReference type="FunFam" id="3.30.460.10:FF:000001">
    <property type="entry name" value="GTP pyrophosphokinase RelA"/>
    <property type="match status" value="1"/>
</dbReference>
<dbReference type="Gene3D" id="3.10.20.30">
    <property type="match status" value="1"/>
</dbReference>
<dbReference type="SMART" id="SM00471">
    <property type="entry name" value="HDc"/>
    <property type="match status" value="1"/>
</dbReference>
<comment type="function">
    <text evidence="5">In eubacteria ppGpp (guanosine 3'-diphosphate 5'-diphosphate) is a mediator of the stringent response that coordinates a variety of cellular activities in response to changes in nutritional abundance.</text>
</comment>
<evidence type="ECO:0000256" key="2">
    <source>
        <dbReference type="ARBA" id="ARBA00013251"/>
    </source>
</evidence>
<dbReference type="OrthoDB" id="9805041at2"/>
<dbReference type="InterPro" id="IPR012675">
    <property type="entry name" value="Beta-grasp_dom_sf"/>
</dbReference>
<dbReference type="CDD" id="cd00077">
    <property type="entry name" value="HDc"/>
    <property type="match status" value="1"/>
</dbReference>
<evidence type="ECO:0000256" key="4">
    <source>
        <dbReference type="ARBA" id="ARBA00048244"/>
    </source>
</evidence>
<name>R3WFH3_9ENTE</name>
<comment type="catalytic activity">
    <reaction evidence="4">
        <text>GTP + ATP = guanosine 3'-diphosphate 5'-triphosphate + AMP</text>
        <dbReference type="Rhea" id="RHEA:22088"/>
        <dbReference type="ChEBI" id="CHEBI:30616"/>
        <dbReference type="ChEBI" id="CHEBI:37565"/>
        <dbReference type="ChEBI" id="CHEBI:142410"/>
        <dbReference type="ChEBI" id="CHEBI:456215"/>
        <dbReference type="EC" id="2.7.6.5"/>
    </reaction>
</comment>
<dbReference type="PATRIC" id="fig|1158612.3.peg.1261"/>
<dbReference type="InterPro" id="IPR007685">
    <property type="entry name" value="RelA_SpoT"/>
</dbReference>
<dbReference type="AlphaFoldDB" id="R3WFH3"/>
<dbReference type="SUPFAM" id="SSF81271">
    <property type="entry name" value="TGS-like"/>
    <property type="match status" value="1"/>
</dbReference>
<organism evidence="9 10">
    <name type="scientific">Enterococcus caccae ATCC BAA-1240</name>
    <dbReference type="NCBI Taxonomy" id="1158612"/>
    <lineage>
        <taxon>Bacteria</taxon>
        <taxon>Bacillati</taxon>
        <taxon>Bacillota</taxon>
        <taxon>Bacilli</taxon>
        <taxon>Lactobacillales</taxon>
        <taxon>Enterococcaceae</taxon>
        <taxon>Enterococcus</taxon>
    </lineage>
</organism>
<dbReference type="NCBIfam" id="TIGR00691">
    <property type="entry name" value="spoT_relA"/>
    <property type="match status" value="1"/>
</dbReference>
<evidence type="ECO:0000259" key="6">
    <source>
        <dbReference type="PROSITE" id="PS51671"/>
    </source>
</evidence>
<dbReference type="InterPro" id="IPR002912">
    <property type="entry name" value="ACT_dom"/>
</dbReference>
<dbReference type="InterPro" id="IPR004095">
    <property type="entry name" value="TGS"/>
</dbReference>
<dbReference type="PROSITE" id="PS51880">
    <property type="entry name" value="TGS"/>
    <property type="match status" value="1"/>
</dbReference>
<dbReference type="RefSeq" id="WP_010771412.1">
    <property type="nucleotide sequence ID" value="NZ_KB946333.1"/>
</dbReference>
<dbReference type="SUPFAM" id="SSF109604">
    <property type="entry name" value="HD-domain/PDEase-like"/>
    <property type="match status" value="1"/>
</dbReference>
<proteinExistence type="inferred from homology"/>
<dbReference type="STRING" id="317735.RU98_GL002604"/>
<dbReference type="Pfam" id="PF02824">
    <property type="entry name" value="TGS"/>
    <property type="match status" value="1"/>
</dbReference>
<dbReference type="Pfam" id="PF19296">
    <property type="entry name" value="RelA_AH_RIS"/>
    <property type="match status" value="1"/>
</dbReference>
<comment type="pathway">
    <text evidence="1">Purine metabolism; ppGpp biosynthesis; ppGpp from GTP: step 1/2.</text>
</comment>
<dbReference type="PANTHER" id="PTHR21262:SF31">
    <property type="entry name" value="GTP PYROPHOSPHOKINASE"/>
    <property type="match status" value="1"/>
</dbReference>
<sequence length="737" mass="84534">MPKEEIMTGPGVIKLVSKYMDPKHVAFVQKACDYAEKAHEGQVRKSGEPYFIHPIQVAGILAELRMDPHTVATGFLHDVVEDTDVTLEDLANEFGADVAMLVDGVTKLGKIKYKSHEEQLAENHRKMLLAMAQDLRVIMVKLADRLHNMRTLKHLREDKQRRIAQETIEIYAPLAHRLGISRIKWELEDTALRYINPNQYYRIVNLMQSKRDEREAYVEEAVEDIRLATEDLDIYAEIYGRPKHIYSIYRKMKDQKKQFNEIYDLLAIRVIVDSIKDCYAVLGAIHTKWTPMPGRFKDYIAMPKANMYQSIHTTVIGPKGNPVEVQIRTHEMHQIAEFGVAAHWAYKEGKTEKVDEDNDTKQLSWFREILELQDESYDASEFMESVKGDIFSDKVYVFTPTGEVTELPKGSGPLDFAYSVHTEIGNKTTGAKVNGKMVQLDYTLKNGDIIEVLTSPNSFGPSRDWLKMVATSKARNKIKRFFKVQDREVNIIKGHDAISKYLIEHGFTPKEFLSKAKMAEALDRFNFQTEDDLYAAVGYGEISAQVVFNRLTEKERKEQEIERQKQEAEELMTQPIKKESDKMKVRHEGGIVIQGVENLLVRISRCCNPVPGDEIVGYITKGRGVSIHRADCPNVQHQEELAQRLIEVEWEDTDNSHKEYDADLEIYCYNRSGLLNDVLQVISSMTKNLVSVEAKPTKNKMAMIHVTVKIQNLAHLKTIVDKIKNIPDVYNVRRTNG</sequence>
<dbReference type="Gene3D" id="1.10.3210.10">
    <property type="entry name" value="Hypothetical protein af1432"/>
    <property type="match status" value="1"/>
</dbReference>
<dbReference type="GO" id="GO:0005525">
    <property type="term" value="F:GTP binding"/>
    <property type="evidence" value="ECO:0007669"/>
    <property type="project" value="UniProtKB-KW"/>
</dbReference>
<dbReference type="Proteomes" id="UP000013840">
    <property type="component" value="Unassembled WGS sequence"/>
</dbReference>
<evidence type="ECO:0000256" key="3">
    <source>
        <dbReference type="ARBA" id="ARBA00023134"/>
    </source>
</evidence>
<evidence type="ECO:0000259" key="7">
    <source>
        <dbReference type="PROSITE" id="PS51831"/>
    </source>
</evidence>
<dbReference type="Pfam" id="PF04607">
    <property type="entry name" value="RelA_SpoT"/>
    <property type="match status" value="1"/>
</dbReference>
<keyword evidence="10" id="KW-1185">Reference proteome</keyword>
<accession>R3WFH3</accession>
<dbReference type="FunFam" id="1.10.3210.10:FF:000001">
    <property type="entry name" value="GTP pyrophosphokinase RelA"/>
    <property type="match status" value="1"/>
</dbReference>
<dbReference type="InterPro" id="IPR003607">
    <property type="entry name" value="HD/PDEase_dom"/>
</dbReference>
<evidence type="ECO:0000259" key="8">
    <source>
        <dbReference type="PROSITE" id="PS51880"/>
    </source>
</evidence>
<dbReference type="PANTHER" id="PTHR21262">
    <property type="entry name" value="GUANOSINE-3',5'-BIS DIPHOSPHATE 3'-PYROPHOSPHOHYDROLASE"/>
    <property type="match status" value="1"/>
</dbReference>
<evidence type="ECO:0000313" key="10">
    <source>
        <dbReference type="Proteomes" id="UP000013840"/>
    </source>
</evidence>
<dbReference type="PROSITE" id="PS51831">
    <property type="entry name" value="HD"/>
    <property type="match status" value="1"/>
</dbReference>
<dbReference type="GO" id="GO:0008728">
    <property type="term" value="F:GTP diphosphokinase activity"/>
    <property type="evidence" value="ECO:0007669"/>
    <property type="project" value="UniProtKB-EC"/>
</dbReference>
<comment type="caution">
    <text evidence="9">The sequence shown here is derived from an EMBL/GenBank/DDBJ whole genome shotgun (WGS) entry which is preliminary data.</text>
</comment>
<evidence type="ECO:0000256" key="5">
    <source>
        <dbReference type="RuleBase" id="RU003847"/>
    </source>
</evidence>
<keyword evidence="3" id="KW-0342">GTP-binding</keyword>
<feature type="domain" description="HD" evidence="7">
    <location>
        <begin position="50"/>
        <end position="149"/>
    </location>
</feature>
<dbReference type="SMART" id="SM00954">
    <property type="entry name" value="RelA_SpoT"/>
    <property type="match status" value="1"/>
</dbReference>
<dbReference type="EC" id="2.7.6.5" evidence="2"/>
<dbReference type="InterPro" id="IPR004811">
    <property type="entry name" value="RelA/Spo_fam"/>
</dbReference>
<dbReference type="Pfam" id="PF13291">
    <property type="entry name" value="ACT_4"/>
    <property type="match status" value="1"/>
</dbReference>
<dbReference type="eggNOG" id="COG0317">
    <property type="taxonomic scope" value="Bacteria"/>
</dbReference>
<gene>
    <name evidence="9" type="ORF">UC7_01273</name>
</gene>
<protein>
    <recommendedName>
        <fullName evidence="2">GTP diphosphokinase</fullName>
        <ecNumber evidence="2">2.7.6.5</ecNumber>
    </recommendedName>
</protein>
<dbReference type="CDD" id="cd05399">
    <property type="entry name" value="NT_Rel-Spo_like"/>
    <property type="match status" value="1"/>
</dbReference>
<dbReference type="FunFam" id="3.10.20.30:FF:000002">
    <property type="entry name" value="GTP pyrophosphokinase (RelA/SpoT)"/>
    <property type="match status" value="1"/>
</dbReference>
<dbReference type="Pfam" id="PF13328">
    <property type="entry name" value="HD_4"/>
    <property type="match status" value="1"/>
</dbReference>
<dbReference type="EMBL" id="AJAU01000015">
    <property type="protein sequence ID" value="EOL46601.1"/>
    <property type="molecule type" value="Genomic_DNA"/>
</dbReference>
<dbReference type="InterPro" id="IPR033655">
    <property type="entry name" value="TGS_RelA/SpoT"/>
</dbReference>
<evidence type="ECO:0000256" key="1">
    <source>
        <dbReference type="ARBA" id="ARBA00004976"/>
    </source>
</evidence>
<dbReference type="SUPFAM" id="SSF81301">
    <property type="entry name" value="Nucleotidyltransferase"/>
    <property type="match status" value="1"/>
</dbReference>
<reference evidence="9 10" key="1">
    <citation type="submission" date="2013-02" db="EMBL/GenBank/DDBJ databases">
        <title>The Genome Sequence of Enterococcus caccae BAA-1240.</title>
        <authorList>
            <consortium name="The Broad Institute Genome Sequencing Platform"/>
            <consortium name="The Broad Institute Genome Sequencing Center for Infectious Disease"/>
            <person name="Earl A.M."/>
            <person name="Gilmore M.S."/>
            <person name="Lebreton F."/>
            <person name="Walker B."/>
            <person name="Young S.K."/>
            <person name="Zeng Q."/>
            <person name="Gargeya S."/>
            <person name="Fitzgerald M."/>
            <person name="Haas B."/>
            <person name="Abouelleil A."/>
            <person name="Alvarado L."/>
            <person name="Arachchi H.M."/>
            <person name="Berlin A.M."/>
            <person name="Chapman S.B."/>
            <person name="Dewar J."/>
            <person name="Goldberg J."/>
            <person name="Griggs A."/>
            <person name="Gujja S."/>
            <person name="Hansen M."/>
            <person name="Howarth C."/>
            <person name="Imamovic A."/>
            <person name="Larimer J."/>
            <person name="McCowan C."/>
            <person name="Murphy C."/>
            <person name="Neiman D."/>
            <person name="Pearson M."/>
            <person name="Priest M."/>
            <person name="Roberts A."/>
            <person name="Saif S."/>
            <person name="Shea T."/>
            <person name="Sisk P."/>
            <person name="Sykes S."/>
            <person name="Wortman J."/>
            <person name="Nusbaum C."/>
            <person name="Birren B."/>
        </authorList>
    </citation>
    <scope>NUCLEOTIDE SEQUENCE [LARGE SCALE GENOMIC DNA]</scope>
    <source>
        <strain evidence="9 10">ATCC BAA-1240</strain>
    </source>
</reference>
<evidence type="ECO:0000313" key="9">
    <source>
        <dbReference type="EMBL" id="EOL46601.1"/>
    </source>
</evidence>
<feature type="domain" description="ACT" evidence="6">
    <location>
        <begin position="663"/>
        <end position="737"/>
    </location>
</feature>
<dbReference type="CDD" id="cd01668">
    <property type="entry name" value="TGS_RSH"/>
    <property type="match status" value="1"/>
</dbReference>
<dbReference type="Gene3D" id="3.30.70.260">
    <property type="match status" value="1"/>
</dbReference>
<dbReference type="GO" id="GO:0005886">
    <property type="term" value="C:plasma membrane"/>
    <property type="evidence" value="ECO:0007669"/>
    <property type="project" value="TreeGrafter"/>
</dbReference>
<dbReference type="InterPro" id="IPR045600">
    <property type="entry name" value="RelA/SpoT_AH_RIS"/>
</dbReference>
<dbReference type="InterPro" id="IPR043519">
    <property type="entry name" value="NT_sf"/>
</dbReference>
<feature type="domain" description="TGS" evidence="8">
    <location>
        <begin position="393"/>
        <end position="454"/>
    </location>
</feature>